<dbReference type="PANTHER" id="PTHR33463">
    <property type="entry name" value="NB-ARC DOMAIN-CONTAINING PROTEIN-RELATED"/>
    <property type="match status" value="1"/>
</dbReference>
<dbReference type="Gene3D" id="3.40.50.300">
    <property type="entry name" value="P-loop containing nucleotide triphosphate hydrolases"/>
    <property type="match status" value="1"/>
</dbReference>
<evidence type="ECO:0000256" key="3">
    <source>
        <dbReference type="ARBA" id="ARBA00022737"/>
    </source>
</evidence>
<gene>
    <name evidence="9" type="primary">VvCHDp000291_26</name>
    <name evidence="9" type="ORF">CK203_044526</name>
</gene>
<dbReference type="InterPro" id="IPR032675">
    <property type="entry name" value="LRR_dom_sf"/>
</dbReference>
<reference evidence="9 10" key="1">
    <citation type="journal article" date="2018" name="PLoS Genet.">
        <title>Population sequencing reveals clonal diversity and ancestral inbreeding in the grapevine cultivar Chardonnay.</title>
        <authorList>
            <person name="Roach M.J."/>
            <person name="Johnson D.L."/>
            <person name="Bohlmann J."/>
            <person name="van Vuuren H.J."/>
            <person name="Jones S.J."/>
            <person name="Pretorius I.S."/>
            <person name="Schmidt S.A."/>
            <person name="Borneman A.R."/>
        </authorList>
    </citation>
    <scope>NUCLEOTIDE SEQUENCE [LARGE SCALE GENOMIC DNA]</scope>
    <source>
        <strain evidence="10">cv. Chardonnay</strain>
        <tissue evidence="9">Leaf</tissue>
    </source>
</reference>
<dbReference type="GO" id="GO:0005524">
    <property type="term" value="F:ATP binding"/>
    <property type="evidence" value="ECO:0007669"/>
    <property type="project" value="UniProtKB-KW"/>
</dbReference>
<dbReference type="InterPro" id="IPR042197">
    <property type="entry name" value="Apaf_helical"/>
</dbReference>
<feature type="domain" description="NB-ARC" evidence="7">
    <location>
        <begin position="161"/>
        <end position="326"/>
    </location>
</feature>
<dbReference type="GO" id="GO:0043531">
    <property type="term" value="F:ADP binding"/>
    <property type="evidence" value="ECO:0007669"/>
    <property type="project" value="InterPro"/>
</dbReference>
<dbReference type="PANTHER" id="PTHR33463:SF220">
    <property type="entry name" value="NB-ARC DOMAIN-CONTAINING PROTEIN"/>
    <property type="match status" value="1"/>
</dbReference>
<sequence>MGNICSISLPADRIVSSFWDGTTEHANYLRKLPENLVELGTACERLRELRNDVKKKVDIAEREQMRPLDQVQGWLSRVETLETQVTQLIGDGTEEVEKKCLGGCCPRNCRTRYKLGKRVARKLKEVDILMSQRPSDAVAERLPSPRLGERPSQATVGMNSRIGKVWSSLHQEQVGIIGLYGLGGVGKTTLLTQINNGFTKRTHDFDFVIWATISKNVNLENIQDDIWKKIGFCDDKWKNKSRDEKATSIWRVLSEKRFVLLLDDLWERLDLSDVGVPFQNKKNKIVFTTRSEEVCAQMEADKKIKVECLTWTESWELFRMKLGEDTLDFHPEIPELAQAVAQECCGLPLVLTTMGRAMACKKTPEEWKYAIKVLQSSTSKFPGMGNKVFPLLKYSYDCLPTEVSRSCFLYCSLYPEDYKMSKSSLINRWICEGFLDEFDDREGAKNQGYNIIGTLIHACLLEEADVDYRVKLHDVIRDMALWIACETGKEQDKFLVKAGSTLTEAPEVARWMGPKRISLMNYHIEKLTGSPDCPNLLTLFLRNNNLKMISDSFFQFMPNLRVLDLSRNTMTELPQGISNLVSLQYLSLSKTNIKELPIELKNLGNLKCLLLCFMPQLSSIPEQLISSLSMLQVIDIYGSGISERTVLKDGLFSDDNETLVQELESLKYLHNLGVSITSASAFKRLLSSYKLRSCISSLCLKNFNGSSSLNLTSLSNVKRLLHLQISNCGSLEDLEIDWAWEGKETTESNYLNSKVSSHNSFHSLVWLGIERCSRLKDLTWVVFVPNLKVLTIIDCDQMQEVIGTGKCGESAENGENLSPFVKLQVLELDDLPQLKSIFWKALPFIYLNTIYVDSCPLLKKLPLDANSAKEHRIVISGQTEWFNELDWDEATHNAFLPCFVAIEE</sequence>
<dbReference type="Pfam" id="PF23559">
    <property type="entry name" value="WHD_DRP"/>
    <property type="match status" value="1"/>
</dbReference>
<dbReference type="InterPro" id="IPR058922">
    <property type="entry name" value="WHD_DRP"/>
</dbReference>
<dbReference type="InterPro" id="IPR001611">
    <property type="entry name" value="Leu-rich_rpt"/>
</dbReference>
<evidence type="ECO:0000313" key="9">
    <source>
        <dbReference type="EMBL" id="RVW81693.1"/>
    </source>
</evidence>
<organism evidence="9 10">
    <name type="scientific">Vitis vinifera</name>
    <name type="common">Grape</name>
    <dbReference type="NCBI Taxonomy" id="29760"/>
    <lineage>
        <taxon>Eukaryota</taxon>
        <taxon>Viridiplantae</taxon>
        <taxon>Streptophyta</taxon>
        <taxon>Embryophyta</taxon>
        <taxon>Tracheophyta</taxon>
        <taxon>Spermatophyta</taxon>
        <taxon>Magnoliopsida</taxon>
        <taxon>eudicotyledons</taxon>
        <taxon>Gunneridae</taxon>
        <taxon>Pentapetalae</taxon>
        <taxon>rosids</taxon>
        <taxon>Vitales</taxon>
        <taxon>Vitaceae</taxon>
        <taxon>Viteae</taxon>
        <taxon>Vitis</taxon>
    </lineage>
</organism>
<dbReference type="InterPro" id="IPR036388">
    <property type="entry name" value="WH-like_DNA-bd_sf"/>
</dbReference>
<keyword evidence="4" id="KW-0547">Nucleotide-binding</keyword>
<dbReference type="InterPro" id="IPR002182">
    <property type="entry name" value="NB-ARC"/>
</dbReference>
<dbReference type="Gene3D" id="1.10.10.10">
    <property type="entry name" value="Winged helix-like DNA-binding domain superfamily/Winged helix DNA-binding domain"/>
    <property type="match status" value="1"/>
</dbReference>
<dbReference type="Proteomes" id="UP000288805">
    <property type="component" value="Unassembled WGS sequence"/>
</dbReference>
<proteinExistence type="inferred from homology"/>
<dbReference type="Pfam" id="PF13855">
    <property type="entry name" value="LRR_8"/>
    <property type="match status" value="1"/>
</dbReference>
<dbReference type="InterPro" id="IPR027417">
    <property type="entry name" value="P-loop_NTPase"/>
</dbReference>
<dbReference type="InterPro" id="IPR003591">
    <property type="entry name" value="Leu-rich_rpt_typical-subtyp"/>
</dbReference>
<dbReference type="Gene3D" id="3.80.10.10">
    <property type="entry name" value="Ribonuclease Inhibitor"/>
    <property type="match status" value="2"/>
</dbReference>
<dbReference type="Gene3D" id="1.10.8.430">
    <property type="entry name" value="Helical domain of apoptotic protease-activating factors"/>
    <property type="match status" value="1"/>
</dbReference>
<feature type="domain" description="Disease resistance protein winged helix" evidence="8">
    <location>
        <begin position="413"/>
        <end position="480"/>
    </location>
</feature>
<dbReference type="SUPFAM" id="SSF52058">
    <property type="entry name" value="L domain-like"/>
    <property type="match status" value="1"/>
</dbReference>
<keyword evidence="6" id="KW-0067">ATP-binding</keyword>
<evidence type="ECO:0000256" key="2">
    <source>
        <dbReference type="ARBA" id="ARBA00022614"/>
    </source>
</evidence>
<comment type="caution">
    <text evidence="9">The sequence shown here is derived from an EMBL/GenBank/DDBJ whole genome shotgun (WGS) entry which is preliminary data.</text>
</comment>
<evidence type="ECO:0000256" key="1">
    <source>
        <dbReference type="ARBA" id="ARBA00008894"/>
    </source>
</evidence>
<dbReference type="FunFam" id="3.40.50.300:FF:001091">
    <property type="entry name" value="Probable disease resistance protein At1g61300"/>
    <property type="match status" value="1"/>
</dbReference>
<dbReference type="GO" id="GO:0006952">
    <property type="term" value="P:defense response"/>
    <property type="evidence" value="ECO:0007669"/>
    <property type="project" value="UniProtKB-KW"/>
</dbReference>
<protein>
    <submittedName>
        <fullName evidence="9">Putative disease resistance protein</fullName>
    </submittedName>
</protein>
<dbReference type="AlphaFoldDB" id="A0A438HB59"/>
<dbReference type="EMBL" id="QGNW01000250">
    <property type="protein sequence ID" value="RVW81693.1"/>
    <property type="molecule type" value="Genomic_DNA"/>
</dbReference>
<evidence type="ECO:0000256" key="4">
    <source>
        <dbReference type="ARBA" id="ARBA00022741"/>
    </source>
</evidence>
<accession>A0A438HB59</accession>
<name>A0A438HB59_VITVI</name>
<evidence type="ECO:0000259" key="7">
    <source>
        <dbReference type="Pfam" id="PF00931"/>
    </source>
</evidence>
<keyword evidence="5" id="KW-0611">Plant defense</keyword>
<dbReference type="Pfam" id="PF00931">
    <property type="entry name" value="NB-ARC"/>
    <property type="match status" value="1"/>
</dbReference>
<dbReference type="PROSITE" id="PS51450">
    <property type="entry name" value="LRR"/>
    <property type="match status" value="1"/>
</dbReference>
<keyword evidence="3" id="KW-0677">Repeat</keyword>
<dbReference type="SUPFAM" id="SSF52540">
    <property type="entry name" value="P-loop containing nucleoside triphosphate hydrolases"/>
    <property type="match status" value="1"/>
</dbReference>
<dbReference type="PRINTS" id="PR00364">
    <property type="entry name" value="DISEASERSIST"/>
</dbReference>
<comment type="similarity">
    <text evidence="1">Belongs to the disease resistance NB-LRR family.</text>
</comment>
<dbReference type="InterPro" id="IPR050905">
    <property type="entry name" value="Plant_NBS-LRR"/>
</dbReference>
<evidence type="ECO:0000313" key="10">
    <source>
        <dbReference type="Proteomes" id="UP000288805"/>
    </source>
</evidence>
<evidence type="ECO:0000259" key="8">
    <source>
        <dbReference type="Pfam" id="PF23559"/>
    </source>
</evidence>
<keyword evidence="2" id="KW-0433">Leucine-rich repeat</keyword>
<dbReference type="FunFam" id="1.10.10.10:FF:000322">
    <property type="entry name" value="Probable disease resistance protein At1g63360"/>
    <property type="match status" value="1"/>
</dbReference>
<evidence type="ECO:0000256" key="5">
    <source>
        <dbReference type="ARBA" id="ARBA00022821"/>
    </source>
</evidence>
<evidence type="ECO:0000256" key="6">
    <source>
        <dbReference type="ARBA" id="ARBA00022840"/>
    </source>
</evidence>
<dbReference type="FunFam" id="1.10.8.430:FF:000003">
    <property type="entry name" value="Probable disease resistance protein At5g66910"/>
    <property type="match status" value="1"/>
</dbReference>
<dbReference type="SMART" id="SM00369">
    <property type="entry name" value="LRR_TYP"/>
    <property type="match status" value="3"/>
</dbReference>